<accession>A0AAE8L2F0</accession>
<reference evidence="1 2" key="1">
    <citation type="submission" date="2016-10" db="EMBL/GenBank/DDBJ databases">
        <authorList>
            <person name="Varghese N."/>
            <person name="Submissions S."/>
        </authorList>
    </citation>
    <scope>NUCLEOTIDE SEQUENCE [LARGE SCALE GENOMIC DNA]</scope>
    <source>
        <strain evidence="1 2">BS2777</strain>
    </source>
</reference>
<name>A0AAE8L2F0_9PSED</name>
<organism evidence="1 2">
    <name type="scientific">Pseudomonas rhodesiae</name>
    <dbReference type="NCBI Taxonomy" id="76760"/>
    <lineage>
        <taxon>Bacteria</taxon>
        <taxon>Pseudomonadati</taxon>
        <taxon>Pseudomonadota</taxon>
        <taxon>Gammaproteobacteria</taxon>
        <taxon>Pseudomonadales</taxon>
        <taxon>Pseudomonadaceae</taxon>
        <taxon>Pseudomonas</taxon>
    </lineage>
</organism>
<dbReference type="RefSeq" id="WP_033039648.1">
    <property type="nucleotide sequence ID" value="NZ_BAAAEG010000002.1"/>
</dbReference>
<dbReference type="EMBL" id="LT629801">
    <property type="protein sequence ID" value="SDV17051.1"/>
    <property type="molecule type" value="Genomic_DNA"/>
</dbReference>
<protein>
    <submittedName>
        <fullName evidence="1">Uncharacterized protein</fullName>
    </submittedName>
</protein>
<dbReference type="Proteomes" id="UP000182085">
    <property type="component" value="Chromosome I"/>
</dbReference>
<gene>
    <name evidence="1" type="ORF">SAMN04490209_5828</name>
</gene>
<proteinExistence type="predicted"/>
<evidence type="ECO:0000313" key="1">
    <source>
        <dbReference type="EMBL" id="SDV17051.1"/>
    </source>
</evidence>
<dbReference type="AlphaFoldDB" id="A0AAE8L2F0"/>
<keyword evidence="2" id="KW-1185">Reference proteome</keyword>
<sequence>MSEQVTMQFGPLELRKTEEGWQYLSEGVGHEPDTWCDATSVLGPFGGSGVNDLLDELAATKANAEARESELVDVLQHIRGKSCCSDAWDAIDEVVPYNDALYS</sequence>
<evidence type="ECO:0000313" key="2">
    <source>
        <dbReference type="Proteomes" id="UP000182085"/>
    </source>
</evidence>